<gene>
    <name evidence="1" type="ORF">D9611_001719</name>
</gene>
<organism evidence="1 2">
    <name type="scientific">Ephemerocybe angulata</name>
    <dbReference type="NCBI Taxonomy" id="980116"/>
    <lineage>
        <taxon>Eukaryota</taxon>
        <taxon>Fungi</taxon>
        <taxon>Dikarya</taxon>
        <taxon>Basidiomycota</taxon>
        <taxon>Agaricomycotina</taxon>
        <taxon>Agaricomycetes</taxon>
        <taxon>Agaricomycetidae</taxon>
        <taxon>Agaricales</taxon>
        <taxon>Agaricineae</taxon>
        <taxon>Psathyrellaceae</taxon>
        <taxon>Ephemerocybe</taxon>
    </lineage>
</organism>
<dbReference type="AlphaFoldDB" id="A0A8H5FMQ2"/>
<accession>A0A8H5FMQ2</accession>
<reference evidence="1 2" key="1">
    <citation type="journal article" date="2020" name="ISME J.">
        <title>Uncovering the hidden diversity of litter-decomposition mechanisms in mushroom-forming fungi.</title>
        <authorList>
            <person name="Floudas D."/>
            <person name="Bentzer J."/>
            <person name="Ahren D."/>
            <person name="Johansson T."/>
            <person name="Persson P."/>
            <person name="Tunlid A."/>
        </authorList>
    </citation>
    <scope>NUCLEOTIDE SEQUENCE [LARGE SCALE GENOMIC DNA]</scope>
    <source>
        <strain evidence="1 2">CBS 175.51</strain>
    </source>
</reference>
<name>A0A8H5FMQ2_9AGAR</name>
<evidence type="ECO:0000313" key="1">
    <source>
        <dbReference type="EMBL" id="KAF5342416.1"/>
    </source>
</evidence>
<sequence length="261" mass="29738">MRLRSGCLISSLNYFSLERSAGGCQHLAGILRLPSDCSRSITHRRLELTNATDAVAAGSRFLQFDIEYKECAVGLGLDIPFIRLVTRGSSRSAATLRFDLSKAFIDLPNPQSYLNRTVYFPQRTSRTLTGIDVFHYRMWLAITSALRRPLSTVLGLHLWFDTDFPAPYFFRSLLRSTVRLREVVFRASDIWTHPSIHTFLDRDIAPALTKLKIPLDATAHSPKVVEALTRYLRSRLEITEVTFRVRRLPKWAPDTVTVRGV</sequence>
<dbReference type="Proteomes" id="UP000541558">
    <property type="component" value="Unassembled WGS sequence"/>
</dbReference>
<proteinExistence type="predicted"/>
<dbReference type="EMBL" id="JAACJK010000001">
    <property type="protein sequence ID" value="KAF5342416.1"/>
    <property type="molecule type" value="Genomic_DNA"/>
</dbReference>
<comment type="caution">
    <text evidence="1">The sequence shown here is derived from an EMBL/GenBank/DDBJ whole genome shotgun (WGS) entry which is preliminary data.</text>
</comment>
<protein>
    <submittedName>
        <fullName evidence="1">Uncharacterized protein</fullName>
    </submittedName>
</protein>
<evidence type="ECO:0000313" key="2">
    <source>
        <dbReference type="Proteomes" id="UP000541558"/>
    </source>
</evidence>
<keyword evidence="2" id="KW-1185">Reference proteome</keyword>